<dbReference type="EMBL" id="FPBD01000005">
    <property type="protein sequence ID" value="SFT95021.1"/>
    <property type="molecule type" value="Genomic_DNA"/>
</dbReference>
<evidence type="ECO:0000256" key="2">
    <source>
        <dbReference type="ARBA" id="ARBA00022499"/>
    </source>
</evidence>
<gene>
    <name evidence="5" type="ORF">SAMN05444141_105241</name>
</gene>
<dbReference type="InterPro" id="IPR005546">
    <property type="entry name" value="Autotransporte_beta"/>
</dbReference>
<proteinExistence type="inferred from homology"/>
<evidence type="ECO:0000259" key="4">
    <source>
        <dbReference type="PROSITE" id="PS51208"/>
    </source>
</evidence>
<keyword evidence="2" id="KW-1017">Isopeptide bond</keyword>
<dbReference type="Proteomes" id="UP000183371">
    <property type="component" value="Unassembled WGS sequence"/>
</dbReference>
<dbReference type="InterPro" id="IPR029071">
    <property type="entry name" value="Ubiquitin-like_domsf"/>
</dbReference>
<dbReference type="InterPro" id="IPR050158">
    <property type="entry name" value="Ubiquitin_ubiquitin-like"/>
</dbReference>
<name>A0A1I7C6F5_9HYPH</name>
<dbReference type="SUPFAM" id="SSF103515">
    <property type="entry name" value="Autotransporter"/>
    <property type="match status" value="1"/>
</dbReference>
<dbReference type="PROSITE" id="PS51208">
    <property type="entry name" value="AUTOTRANSPORTER"/>
    <property type="match status" value="1"/>
</dbReference>
<dbReference type="FunFam" id="3.10.20.90:FF:000009">
    <property type="entry name" value="Ubiquitin-60S ribosomal protein"/>
    <property type="match status" value="1"/>
</dbReference>
<dbReference type="SUPFAM" id="SSF54236">
    <property type="entry name" value="Ubiquitin-like"/>
    <property type="match status" value="1"/>
</dbReference>
<evidence type="ECO:0000259" key="3">
    <source>
        <dbReference type="PROSITE" id="PS50053"/>
    </source>
</evidence>
<keyword evidence="6" id="KW-1185">Reference proteome</keyword>
<evidence type="ECO:0000256" key="1">
    <source>
        <dbReference type="ARBA" id="ARBA00008430"/>
    </source>
</evidence>
<dbReference type="SMART" id="SM00213">
    <property type="entry name" value="UBQ"/>
    <property type="match status" value="1"/>
</dbReference>
<comment type="similarity">
    <text evidence="1">Belongs to the ubiquitin family.</text>
</comment>
<dbReference type="InterPro" id="IPR019954">
    <property type="entry name" value="Ubiquitin_CS"/>
</dbReference>
<dbReference type="PANTHER" id="PTHR10666">
    <property type="entry name" value="UBIQUITIN"/>
    <property type="match status" value="1"/>
</dbReference>
<accession>A0A1I7C6F5</accession>
<evidence type="ECO:0000313" key="6">
    <source>
        <dbReference type="Proteomes" id="UP000183371"/>
    </source>
</evidence>
<dbReference type="Pfam" id="PF03797">
    <property type="entry name" value="Autotransporter"/>
    <property type="match status" value="1"/>
</dbReference>
<dbReference type="Gene3D" id="2.40.128.130">
    <property type="entry name" value="Autotransporter beta-domain"/>
    <property type="match status" value="1"/>
</dbReference>
<organism evidence="5 6">
    <name type="scientific">Pseudovibrio denitrificans</name>
    <dbReference type="NCBI Taxonomy" id="258256"/>
    <lineage>
        <taxon>Bacteria</taxon>
        <taxon>Pseudomonadati</taxon>
        <taxon>Pseudomonadota</taxon>
        <taxon>Alphaproteobacteria</taxon>
        <taxon>Hyphomicrobiales</taxon>
        <taxon>Stappiaceae</taxon>
        <taxon>Pseudovibrio</taxon>
    </lineage>
</organism>
<dbReference type="PRINTS" id="PR00348">
    <property type="entry name" value="UBIQUITIN"/>
</dbReference>
<protein>
    <submittedName>
        <fullName evidence="5">Outer membrane autotransporter barrel domain-containing protein</fullName>
    </submittedName>
</protein>
<dbReference type="SMART" id="SM00869">
    <property type="entry name" value="Autotransporter"/>
    <property type="match status" value="1"/>
</dbReference>
<dbReference type="PROSITE" id="PS50053">
    <property type="entry name" value="UBIQUITIN_2"/>
    <property type="match status" value="1"/>
</dbReference>
<dbReference type="AlphaFoldDB" id="A0A1I7C6F5"/>
<dbReference type="InterPro" id="IPR019956">
    <property type="entry name" value="Ubiquitin_dom"/>
</dbReference>
<dbReference type="InterPro" id="IPR000626">
    <property type="entry name" value="Ubiquitin-like_dom"/>
</dbReference>
<dbReference type="InterPro" id="IPR006315">
    <property type="entry name" value="OM_autotransptr_brl_dom"/>
</dbReference>
<dbReference type="Pfam" id="PF00240">
    <property type="entry name" value="ubiquitin"/>
    <property type="match status" value="1"/>
</dbReference>
<dbReference type="Gene3D" id="3.10.20.90">
    <property type="entry name" value="Phosphatidylinositol 3-kinase Catalytic Subunit, Chain A, domain 1"/>
    <property type="match status" value="1"/>
</dbReference>
<dbReference type="CDD" id="cd01803">
    <property type="entry name" value="Ubl_ubiquitin"/>
    <property type="match status" value="1"/>
</dbReference>
<dbReference type="PROSITE" id="PS00299">
    <property type="entry name" value="UBIQUITIN_1"/>
    <property type="match status" value="1"/>
</dbReference>
<dbReference type="NCBIfam" id="TIGR01414">
    <property type="entry name" value="autotrans_barl"/>
    <property type="match status" value="1"/>
</dbReference>
<feature type="domain" description="Ubiquitin-like" evidence="3">
    <location>
        <begin position="35"/>
        <end position="110"/>
    </location>
</feature>
<feature type="domain" description="Autotransporter" evidence="4">
    <location>
        <begin position="226"/>
        <end position="483"/>
    </location>
</feature>
<dbReference type="InterPro" id="IPR036709">
    <property type="entry name" value="Autotransporte_beta_dom_sf"/>
</dbReference>
<sequence>MSGFTCNTLLSRKLSTFITTFIVAAFVWTAPALAMQIFVKTLTGKTITLDVEPSDSIENVKAKIRDKEGIPENEQRLIFAGKMLEDGRTLSDYNIQKESTLHLVLRETNSDTDQSAAMAAAELSVARTSLILGNQPSFSPMLDRRSTTLATRLGDLAVNATQDEQDLFFMTSLNRVKAGTQPSSLLALSQIAGKDETTPAHKQLMAYAPSAEKQAQPEPEPFTAVPFEANYDVWLRVSGNRGKNGSSHSSFWIGHVGAHAFVTPNLIVGGLIQLDWSSTSDSSIGQDGRGGGWMIGPYAAARFLNEQLYLEVNAAWGRGSNEISPIGTNNTSSFDSYRWLINSKLSGPIDYGNWRFTPEVGVSYFREQADGFTDPDDNSVPSQTSAQGEVLFGPAISYSYQLDETTWLQPNLRVTGRWNFAVENPESIANPVLETGDFRARVDAGITGVFAKGIALELNGYYDGIGTSNFYNYGGDFRLNVPF</sequence>
<reference evidence="6" key="1">
    <citation type="submission" date="2016-10" db="EMBL/GenBank/DDBJ databases">
        <authorList>
            <person name="Varghese N."/>
            <person name="Submissions S."/>
        </authorList>
    </citation>
    <scope>NUCLEOTIDE SEQUENCE [LARGE SCALE GENOMIC DNA]</scope>
    <source>
        <strain evidence="6">DSM 17465</strain>
    </source>
</reference>
<dbReference type="GO" id="GO:0019867">
    <property type="term" value="C:outer membrane"/>
    <property type="evidence" value="ECO:0007669"/>
    <property type="project" value="InterPro"/>
</dbReference>
<evidence type="ECO:0000313" key="5">
    <source>
        <dbReference type="EMBL" id="SFT95021.1"/>
    </source>
</evidence>